<accession>A0A669B3A8</accession>
<protein>
    <submittedName>
        <fullName evidence="2">Uncharacterized protein</fullName>
    </submittedName>
</protein>
<reference evidence="2" key="1">
    <citation type="submission" date="2025-08" db="UniProtKB">
        <authorList>
            <consortium name="Ensembl"/>
        </authorList>
    </citation>
    <scope>IDENTIFICATION</scope>
</reference>
<organism evidence="2 3">
    <name type="scientific">Oreochromis niloticus</name>
    <name type="common">Nile tilapia</name>
    <name type="synonym">Tilapia nilotica</name>
    <dbReference type="NCBI Taxonomy" id="8128"/>
    <lineage>
        <taxon>Eukaryota</taxon>
        <taxon>Metazoa</taxon>
        <taxon>Chordata</taxon>
        <taxon>Craniata</taxon>
        <taxon>Vertebrata</taxon>
        <taxon>Euteleostomi</taxon>
        <taxon>Actinopterygii</taxon>
        <taxon>Neopterygii</taxon>
        <taxon>Teleostei</taxon>
        <taxon>Neoteleostei</taxon>
        <taxon>Acanthomorphata</taxon>
        <taxon>Ovalentaria</taxon>
        <taxon>Cichlomorphae</taxon>
        <taxon>Cichliformes</taxon>
        <taxon>Cichlidae</taxon>
        <taxon>African cichlids</taxon>
        <taxon>Pseudocrenilabrinae</taxon>
        <taxon>Oreochromini</taxon>
        <taxon>Oreochromis</taxon>
    </lineage>
</organism>
<evidence type="ECO:0000313" key="3">
    <source>
        <dbReference type="Proteomes" id="UP000005207"/>
    </source>
</evidence>
<evidence type="ECO:0000256" key="1">
    <source>
        <dbReference type="SAM" id="MobiDB-lite"/>
    </source>
</evidence>
<dbReference type="Ensembl" id="ENSONIT00000082025.1">
    <property type="protein sequence ID" value="ENSONIP00000029944.1"/>
    <property type="gene ID" value="ENSONIG00000033281.1"/>
</dbReference>
<keyword evidence="3" id="KW-1185">Reference proteome</keyword>
<dbReference type="GeneTree" id="ENSGT00990000211947"/>
<name>A0A669B3A8_ORENI</name>
<proteinExistence type="predicted"/>
<dbReference type="AlphaFoldDB" id="A0A669B3A8"/>
<evidence type="ECO:0000313" key="2">
    <source>
        <dbReference type="Ensembl" id="ENSONIP00000029944.1"/>
    </source>
</evidence>
<dbReference type="Proteomes" id="UP000005207">
    <property type="component" value="Unplaced"/>
</dbReference>
<reference evidence="2" key="2">
    <citation type="submission" date="2025-09" db="UniProtKB">
        <authorList>
            <consortium name="Ensembl"/>
        </authorList>
    </citation>
    <scope>IDENTIFICATION</scope>
</reference>
<sequence>MTLKASEVALQANSSPPDTPRLPWPDVTLSDLLKDLRSHLKGDNEQLRKLLDSIPKKQCWRGCGHIKANHLHLFWSCDKLQPSWSDVAELIDGLCQCELPRDPQVFYLGLIPEGMIKKENIYMFKIVSVAVKKVITRTD</sequence>
<feature type="region of interest" description="Disordered" evidence="1">
    <location>
        <begin position="1"/>
        <end position="23"/>
    </location>
</feature>
<dbReference type="InParanoid" id="A0A669B3A8"/>